<feature type="domain" description="Sulphur oxidation protein SoxZ" evidence="1">
    <location>
        <begin position="3"/>
        <end position="90"/>
    </location>
</feature>
<dbReference type="SUPFAM" id="SSF81296">
    <property type="entry name" value="E set domains"/>
    <property type="match status" value="1"/>
</dbReference>
<dbReference type="RefSeq" id="WP_188860808.1">
    <property type="nucleotide sequence ID" value="NZ_BMLT01000005.1"/>
</dbReference>
<dbReference type="InterPro" id="IPR014880">
    <property type="entry name" value="SoxZ_dom"/>
</dbReference>
<protein>
    <recommendedName>
        <fullName evidence="1">Sulphur oxidation protein SoxZ domain-containing protein</fullName>
    </recommendedName>
</protein>
<gene>
    <name evidence="2" type="ORF">GCM10011348_23700</name>
</gene>
<evidence type="ECO:0000313" key="3">
    <source>
        <dbReference type="Proteomes" id="UP000599578"/>
    </source>
</evidence>
<dbReference type="Gene3D" id="2.60.40.10">
    <property type="entry name" value="Immunoglobulins"/>
    <property type="match status" value="1"/>
</dbReference>
<sequence>MKIKASEENGIVTVQLFLNHPMVPGRICGPGAGEADFIQQLEVRYDGERIFSADLSDALSRDPFLRFRFNGARGGQLEVLWRDNQGRDRRELHRL</sequence>
<dbReference type="AlphaFoldDB" id="A0A917ZHU2"/>
<dbReference type="Pfam" id="PF08770">
    <property type="entry name" value="SoxZ"/>
    <property type="match status" value="1"/>
</dbReference>
<comment type="caution">
    <text evidence="2">The sequence shown here is derived from an EMBL/GenBank/DDBJ whole genome shotgun (WGS) entry which is preliminary data.</text>
</comment>
<dbReference type="Proteomes" id="UP000599578">
    <property type="component" value="Unassembled WGS sequence"/>
</dbReference>
<dbReference type="EMBL" id="BMLT01000005">
    <property type="protein sequence ID" value="GGO82399.1"/>
    <property type="molecule type" value="Genomic_DNA"/>
</dbReference>
<dbReference type="InterPro" id="IPR013783">
    <property type="entry name" value="Ig-like_fold"/>
</dbReference>
<organism evidence="2 3">
    <name type="scientific">Marinobacterium nitratireducens</name>
    <dbReference type="NCBI Taxonomy" id="518897"/>
    <lineage>
        <taxon>Bacteria</taxon>
        <taxon>Pseudomonadati</taxon>
        <taxon>Pseudomonadota</taxon>
        <taxon>Gammaproteobacteria</taxon>
        <taxon>Oceanospirillales</taxon>
        <taxon>Oceanospirillaceae</taxon>
        <taxon>Marinobacterium</taxon>
    </lineage>
</organism>
<name>A0A917ZHU2_9GAMM</name>
<evidence type="ECO:0000259" key="1">
    <source>
        <dbReference type="Pfam" id="PF08770"/>
    </source>
</evidence>
<dbReference type="InterPro" id="IPR014756">
    <property type="entry name" value="Ig_E-set"/>
</dbReference>
<reference evidence="2 3" key="1">
    <citation type="journal article" date="2014" name="Int. J. Syst. Evol. Microbiol.">
        <title>Complete genome sequence of Corynebacterium casei LMG S-19264T (=DSM 44701T), isolated from a smear-ripened cheese.</title>
        <authorList>
            <consortium name="US DOE Joint Genome Institute (JGI-PGF)"/>
            <person name="Walter F."/>
            <person name="Albersmeier A."/>
            <person name="Kalinowski J."/>
            <person name="Ruckert C."/>
        </authorList>
    </citation>
    <scope>NUCLEOTIDE SEQUENCE [LARGE SCALE GENOMIC DNA]</scope>
    <source>
        <strain evidence="2 3">CGMCC 1.7286</strain>
    </source>
</reference>
<evidence type="ECO:0000313" key="2">
    <source>
        <dbReference type="EMBL" id="GGO82399.1"/>
    </source>
</evidence>
<accession>A0A917ZHU2</accession>
<keyword evidence="3" id="KW-1185">Reference proteome</keyword>
<proteinExistence type="predicted"/>